<gene>
    <name evidence="2" type="ORF">J2I47_07320</name>
</gene>
<proteinExistence type="predicted"/>
<name>A0A939K2I5_9BACT</name>
<dbReference type="AlphaFoldDB" id="A0A939K2I5"/>
<sequence>MRLHLFKRIDQVRTYYFNAGILTVLGCFKLNDPSPTAIAEQFKVSAITAEPGFVLGPPFGTVTDVAAFYQQLTGTTCLSDITLSLNADGSSAINNPATCRNAGDAGSFAGFSGARWGVNGGTLTLTAPNGTTTDYGVIRDGNNLRLTRQQPIPGSSSSSTVTTVLRRL</sequence>
<evidence type="ECO:0000313" key="2">
    <source>
        <dbReference type="EMBL" id="MBO0936354.1"/>
    </source>
</evidence>
<dbReference type="Proteomes" id="UP000664034">
    <property type="component" value="Unassembled WGS sequence"/>
</dbReference>
<evidence type="ECO:0000256" key="1">
    <source>
        <dbReference type="SAM" id="MobiDB-lite"/>
    </source>
</evidence>
<feature type="compositionally biased region" description="Low complexity" evidence="1">
    <location>
        <begin position="155"/>
        <end position="168"/>
    </location>
</feature>
<accession>A0A939K2I5</accession>
<evidence type="ECO:0000313" key="3">
    <source>
        <dbReference type="Proteomes" id="UP000664034"/>
    </source>
</evidence>
<comment type="caution">
    <text evidence="2">The sequence shown here is derived from an EMBL/GenBank/DDBJ whole genome shotgun (WGS) entry which is preliminary data.</text>
</comment>
<dbReference type="RefSeq" id="WP_207363921.1">
    <property type="nucleotide sequence ID" value="NZ_JAFMYV010000003.1"/>
</dbReference>
<dbReference type="EMBL" id="JAFMYV010000003">
    <property type="protein sequence ID" value="MBO0936354.1"/>
    <property type="molecule type" value="Genomic_DNA"/>
</dbReference>
<feature type="region of interest" description="Disordered" evidence="1">
    <location>
        <begin position="147"/>
        <end position="168"/>
    </location>
</feature>
<organism evidence="2 3">
    <name type="scientific">Fibrella rubiginis</name>
    <dbReference type="NCBI Taxonomy" id="2817060"/>
    <lineage>
        <taxon>Bacteria</taxon>
        <taxon>Pseudomonadati</taxon>
        <taxon>Bacteroidota</taxon>
        <taxon>Cytophagia</taxon>
        <taxon>Cytophagales</taxon>
        <taxon>Spirosomataceae</taxon>
        <taxon>Fibrella</taxon>
    </lineage>
</organism>
<keyword evidence="3" id="KW-1185">Reference proteome</keyword>
<reference evidence="2" key="1">
    <citation type="submission" date="2021-03" db="EMBL/GenBank/DDBJ databases">
        <title>Fibrella sp. HMF5335 genome sequencing and assembly.</title>
        <authorList>
            <person name="Kang H."/>
            <person name="Kim H."/>
            <person name="Bae S."/>
            <person name="Joh K."/>
        </authorList>
    </citation>
    <scope>NUCLEOTIDE SEQUENCE</scope>
    <source>
        <strain evidence="2">HMF5335</strain>
    </source>
</reference>
<dbReference type="PROSITE" id="PS51257">
    <property type="entry name" value="PROKAR_LIPOPROTEIN"/>
    <property type="match status" value="1"/>
</dbReference>
<evidence type="ECO:0008006" key="4">
    <source>
        <dbReference type="Google" id="ProtNLM"/>
    </source>
</evidence>
<protein>
    <recommendedName>
        <fullName evidence="4">Lipocalin-like domain-containing protein</fullName>
    </recommendedName>
</protein>